<evidence type="ECO:0000313" key="7">
    <source>
        <dbReference type="Proteomes" id="UP000673975"/>
    </source>
</evidence>
<feature type="compositionally biased region" description="Low complexity" evidence="4">
    <location>
        <begin position="11"/>
        <end position="26"/>
    </location>
</feature>
<accession>A0A8J7UUV4</accession>
<dbReference type="Proteomes" id="UP000673975">
    <property type="component" value="Unassembled WGS sequence"/>
</dbReference>
<feature type="compositionally biased region" description="Basic and acidic residues" evidence="4">
    <location>
        <begin position="1"/>
        <end position="10"/>
    </location>
</feature>
<sequence>MSETGSKPEKSTSPSGSASRSGANPSHNPAGDPSRGPARCPFCAPSAPKIIEQRLAYAIPDAYPVSDGHALVIPRRHVADYFRMHPEEKSACWELVEWVRQYLLDRYQPTGINVGFNCGRSAGQTIYHAHIHVIPRYDGDTLNPRGGVRHCIPGKGDY</sequence>
<dbReference type="InterPro" id="IPR011146">
    <property type="entry name" value="HIT-like"/>
</dbReference>
<dbReference type="PANTHER" id="PTHR42997:SF1">
    <property type="entry name" value="AP-4-A PHOSPHORYLASE"/>
    <property type="match status" value="1"/>
</dbReference>
<organism evidence="6 7">
    <name type="scientific">Natronogracilivirga saccharolytica</name>
    <dbReference type="NCBI Taxonomy" id="2812953"/>
    <lineage>
        <taxon>Bacteria</taxon>
        <taxon>Pseudomonadati</taxon>
        <taxon>Balneolota</taxon>
        <taxon>Balneolia</taxon>
        <taxon>Balneolales</taxon>
        <taxon>Cyclonatronaceae</taxon>
        <taxon>Natronogracilivirga</taxon>
    </lineage>
</organism>
<dbReference type="Pfam" id="PF01230">
    <property type="entry name" value="HIT"/>
    <property type="match status" value="1"/>
</dbReference>
<name>A0A8J7UUV4_9BACT</name>
<dbReference type="SUPFAM" id="SSF54197">
    <property type="entry name" value="HIT-like"/>
    <property type="match status" value="1"/>
</dbReference>
<comment type="caution">
    <text evidence="6">The sequence shown here is derived from an EMBL/GenBank/DDBJ whole genome shotgun (WGS) entry which is preliminary data.</text>
</comment>
<evidence type="ECO:0000256" key="3">
    <source>
        <dbReference type="PROSITE-ProRule" id="PRU00464"/>
    </source>
</evidence>
<dbReference type="GO" id="GO:0003824">
    <property type="term" value="F:catalytic activity"/>
    <property type="evidence" value="ECO:0007669"/>
    <property type="project" value="InterPro"/>
</dbReference>
<dbReference type="InterPro" id="IPR036265">
    <property type="entry name" value="HIT-like_sf"/>
</dbReference>
<evidence type="ECO:0000256" key="2">
    <source>
        <dbReference type="PIRSR" id="PIRSR601310-3"/>
    </source>
</evidence>
<dbReference type="PRINTS" id="PR00332">
    <property type="entry name" value="HISTRIAD"/>
</dbReference>
<proteinExistence type="predicted"/>
<gene>
    <name evidence="6" type="ORF">NATSA_04225</name>
</gene>
<evidence type="ECO:0000256" key="1">
    <source>
        <dbReference type="PIRSR" id="PIRSR601310-1"/>
    </source>
</evidence>
<feature type="domain" description="HIT" evidence="5">
    <location>
        <begin position="38"/>
        <end position="143"/>
    </location>
</feature>
<evidence type="ECO:0000256" key="4">
    <source>
        <dbReference type="SAM" id="MobiDB-lite"/>
    </source>
</evidence>
<dbReference type="PANTHER" id="PTHR42997">
    <property type="entry name" value="HIT FAMILY HYDROLASE"/>
    <property type="match status" value="1"/>
</dbReference>
<feature type="active site" description="Tele-AMP-histidine intermediate" evidence="1">
    <location>
        <position position="130"/>
    </location>
</feature>
<reference evidence="6" key="1">
    <citation type="submission" date="2021-02" db="EMBL/GenBank/DDBJ databases">
        <title>Natronogracilivirga saccharolytica gen. nov. sp. nov. a new anaerobic, haloalkiliphilic carbohydrate-fermenting bacterium from soda lake and proposing of Cyclonatronumiaceae fam. nov. in the phylum Balneolaeota.</title>
        <authorList>
            <person name="Zhilina T.N."/>
            <person name="Sorokin D.Y."/>
            <person name="Zavarzina D.G."/>
            <person name="Toshchakov S.V."/>
            <person name="Kublanov I.V."/>
        </authorList>
    </citation>
    <scope>NUCLEOTIDE SEQUENCE</scope>
    <source>
        <strain evidence="6">Z-1702</strain>
    </source>
</reference>
<dbReference type="InterPro" id="IPR052908">
    <property type="entry name" value="AP-4-A_phosphorylase"/>
</dbReference>
<feature type="region of interest" description="Disordered" evidence="4">
    <location>
        <begin position="1"/>
        <end position="38"/>
    </location>
</feature>
<keyword evidence="7" id="KW-1185">Reference proteome</keyword>
<dbReference type="EMBL" id="JAFIDN010000002">
    <property type="protein sequence ID" value="MBP3191866.1"/>
    <property type="molecule type" value="Genomic_DNA"/>
</dbReference>
<evidence type="ECO:0000313" key="6">
    <source>
        <dbReference type="EMBL" id="MBP3191866.1"/>
    </source>
</evidence>
<protein>
    <submittedName>
        <fullName evidence="6">HIT family protein</fullName>
    </submittedName>
</protein>
<evidence type="ECO:0000259" key="5">
    <source>
        <dbReference type="PROSITE" id="PS51084"/>
    </source>
</evidence>
<dbReference type="RefSeq" id="WP_210510700.1">
    <property type="nucleotide sequence ID" value="NZ_JAFIDN010000002.1"/>
</dbReference>
<dbReference type="AlphaFoldDB" id="A0A8J7UUV4"/>
<dbReference type="InterPro" id="IPR001310">
    <property type="entry name" value="Histidine_triad_HIT"/>
</dbReference>
<dbReference type="PROSITE" id="PS51084">
    <property type="entry name" value="HIT_2"/>
    <property type="match status" value="1"/>
</dbReference>
<feature type="short sequence motif" description="Histidine triad motif" evidence="2 3">
    <location>
        <begin position="128"/>
        <end position="132"/>
    </location>
</feature>
<dbReference type="Gene3D" id="3.30.428.10">
    <property type="entry name" value="HIT-like"/>
    <property type="match status" value="1"/>
</dbReference>